<gene>
    <name evidence="1" type="ORF">FDB51_15135</name>
</gene>
<evidence type="ECO:0000313" key="2">
    <source>
        <dbReference type="Proteomes" id="UP000473681"/>
    </source>
</evidence>
<name>A0A846JV38_CLOBO</name>
<organism evidence="1 2">
    <name type="scientific">Clostridium botulinum</name>
    <dbReference type="NCBI Taxonomy" id="1491"/>
    <lineage>
        <taxon>Bacteria</taxon>
        <taxon>Bacillati</taxon>
        <taxon>Bacillota</taxon>
        <taxon>Clostridia</taxon>
        <taxon>Eubacteriales</taxon>
        <taxon>Clostridiaceae</taxon>
        <taxon>Clostridium</taxon>
    </lineage>
</organism>
<dbReference type="EMBL" id="SWVK01000023">
    <property type="protein sequence ID" value="NFN36417.1"/>
    <property type="molecule type" value="Genomic_DNA"/>
</dbReference>
<accession>A0A846JV38</accession>
<protein>
    <submittedName>
        <fullName evidence="1">Uncharacterized protein</fullName>
    </submittedName>
</protein>
<dbReference type="AlphaFoldDB" id="A0A846JV38"/>
<proteinExistence type="predicted"/>
<sequence>MNLNKENFIEIKNSQEFIEICDSQNAREIATREHLEGIVNKFKAENKPYTIFSIQDENDGSPWYVTYGIRWANNIGYYVLEGNFTLLEDIDL</sequence>
<comment type="caution">
    <text evidence="1">The sequence shown here is derived from an EMBL/GenBank/DDBJ whole genome shotgun (WGS) entry which is preliminary data.</text>
</comment>
<reference evidence="1 2" key="1">
    <citation type="submission" date="2019-04" db="EMBL/GenBank/DDBJ databases">
        <title>Genome sequencing of Clostridium botulinum Groups I-IV and Clostridium butyricum.</title>
        <authorList>
            <person name="Brunt J."/>
            <person name="Van Vliet A.H.M."/>
            <person name="Stringer S.C."/>
            <person name="Carter A.T."/>
            <person name="Peck M.W."/>
        </authorList>
    </citation>
    <scope>NUCLEOTIDE SEQUENCE [LARGE SCALE GENOMIC DNA]</scope>
    <source>
        <strain evidence="1 2">CB-K-33E</strain>
    </source>
</reference>
<dbReference type="Proteomes" id="UP000473681">
    <property type="component" value="Unassembled WGS sequence"/>
</dbReference>
<evidence type="ECO:0000313" key="1">
    <source>
        <dbReference type="EMBL" id="NFN36417.1"/>
    </source>
</evidence>